<protein>
    <submittedName>
        <fullName evidence="1">Uncharacterized protein</fullName>
    </submittedName>
</protein>
<comment type="caution">
    <text evidence="1">The sequence shown here is derived from an EMBL/GenBank/DDBJ whole genome shotgun (WGS) entry which is preliminary data.</text>
</comment>
<sequence length="283" mass="31578">MWAKLYLPDAHAATPVSPQPIGETPCGALCAWKWQHFGGRAAAAPPTDRLRNRVTVALPDGSRVLVDRDVLHEHLPRTRDLMQDGYFGVAEFLRGYEHGIMDNVLDQRGFDEAFSRAATFVFRHLEDLSRCSQASTVADRAGRDAALDLFARPRFLLANARDRAATVHEVFWHVFVLCCVLDQDRALGCSEALARPVAAFLVELMPSVEAFLPPRAMQMLFLGFARIFRETAFELALLREMWALMDVVNQRAMRDLVGPQLAANGAGSNAQRIWTALRHLGLV</sequence>
<gene>
    <name evidence="1" type="ORF">CSHISOI_10821</name>
</gene>
<keyword evidence="2" id="KW-1185">Reference proteome</keyword>
<dbReference type="EMBL" id="PUHP01002207">
    <property type="protein sequence ID" value="TQN64603.1"/>
    <property type="molecule type" value="Genomic_DNA"/>
</dbReference>
<accession>A0A5Q4BCE2</accession>
<dbReference type="OrthoDB" id="4637685at2759"/>
<dbReference type="AlphaFoldDB" id="A0A5Q4BCE2"/>
<organism evidence="1 2">
    <name type="scientific">Colletotrichum shisoi</name>
    <dbReference type="NCBI Taxonomy" id="2078593"/>
    <lineage>
        <taxon>Eukaryota</taxon>
        <taxon>Fungi</taxon>
        <taxon>Dikarya</taxon>
        <taxon>Ascomycota</taxon>
        <taxon>Pezizomycotina</taxon>
        <taxon>Sordariomycetes</taxon>
        <taxon>Hypocreomycetidae</taxon>
        <taxon>Glomerellales</taxon>
        <taxon>Glomerellaceae</taxon>
        <taxon>Colletotrichum</taxon>
        <taxon>Colletotrichum destructivum species complex</taxon>
    </lineage>
</organism>
<evidence type="ECO:0000313" key="1">
    <source>
        <dbReference type="EMBL" id="TQN64603.1"/>
    </source>
</evidence>
<dbReference type="Proteomes" id="UP000326340">
    <property type="component" value="Unassembled WGS sequence"/>
</dbReference>
<evidence type="ECO:0000313" key="2">
    <source>
        <dbReference type="Proteomes" id="UP000326340"/>
    </source>
</evidence>
<reference evidence="1 2" key="1">
    <citation type="journal article" date="2019" name="Sci. Rep.">
        <title>Colletotrichum shisoi sp. nov., an anthracnose pathogen of Perilla frutescens in Japan: molecular phylogenetic, morphological and genomic evidence.</title>
        <authorList>
            <person name="Gan P."/>
            <person name="Tsushima A."/>
            <person name="Hiroyama R."/>
            <person name="Narusaka M."/>
            <person name="Takano Y."/>
            <person name="Narusaka Y."/>
            <person name="Kawaradani M."/>
            <person name="Damm U."/>
            <person name="Shirasu K."/>
        </authorList>
    </citation>
    <scope>NUCLEOTIDE SEQUENCE [LARGE SCALE GENOMIC DNA]</scope>
    <source>
        <strain evidence="1 2">PG-2018a</strain>
    </source>
</reference>
<name>A0A5Q4BCE2_9PEZI</name>
<proteinExistence type="predicted"/>